<protein>
    <submittedName>
        <fullName evidence="2">Uncharacterized protein</fullName>
    </submittedName>
</protein>
<dbReference type="AlphaFoldDB" id="A0AAJ0BYJ2"/>
<proteinExistence type="predicted"/>
<sequence>MHDNYSHPLLEQVPLTVSPFINLPTATTLPYTYKTMPSTLPPSTTGITSTSAGPGADSSGSGVHPSAGPTPSNKAKYVISASGHAAHPDDIVASCRALQAHVARLQADAEAELRALDARIRARDLAERRRVAPGWLDSEARLLEPERKASAAEELPPATEAGAGDFGGPPGYAGGGQLFAGQHVWGSGHGPGGESEMAVPDEGEQLDRVFGGLALGK</sequence>
<dbReference type="GeneID" id="85309315"/>
<feature type="compositionally biased region" description="Gly residues" evidence="1">
    <location>
        <begin position="164"/>
        <end position="178"/>
    </location>
</feature>
<feature type="region of interest" description="Disordered" evidence="1">
    <location>
        <begin position="147"/>
        <end position="202"/>
    </location>
</feature>
<gene>
    <name evidence="2" type="ORF">QBC33DRAFT_516133</name>
</gene>
<keyword evidence="3" id="KW-1185">Reference proteome</keyword>
<dbReference type="RefSeq" id="XP_060282445.1">
    <property type="nucleotide sequence ID" value="XM_060426128.1"/>
</dbReference>
<evidence type="ECO:0000256" key="1">
    <source>
        <dbReference type="SAM" id="MobiDB-lite"/>
    </source>
</evidence>
<feature type="compositionally biased region" description="Low complexity" evidence="1">
    <location>
        <begin position="48"/>
        <end position="62"/>
    </location>
</feature>
<dbReference type="PANTHER" id="PTHR42089">
    <property type="entry name" value="YALI0F09427P"/>
    <property type="match status" value="1"/>
</dbReference>
<name>A0AAJ0BYJ2_9PEZI</name>
<organism evidence="2 3">
    <name type="scientific">Phialemonium atrogriseum</name>
    <dbReference type="NCBI Taxonomy" id="1093897"/>
    <lineage>
        <taxon>Eukaryota</taxon>
        <taxon>Fungi</taxon>
        <taxon>Dikarya</taxon>
        <taxon>Ascomycota</taxon>
        <taxon>Pezizomycotina</taxon>
        <taxon>Sordariomycetes</taxon>
        <taxon>Sordariomycetidae</taxon>
        <taxon>Cephalothecales</taxon>
        <taxon>Cephalothecaceae</taxon>
        <taxon>Phialemonium</taxon>
    </lineage>
</organism>
<reference evidence="2" key="1">
    <citation type="submission" date="2023-06" db="EMBL/GenBank/DDBJ databases">
        <title>Genome-scale phylogeny and comparative genomics of the fungal order Sordariales.</title>
        <authorList>
            <consortium name="Lawrence Berkeley National Laboratory"/>
            <person name="Hensen N."/>
            <person name="Bonometti L."/>
            <person name="Westerberg I."/>
            <person name="Brannstrom I.O."/>
            <person name="Guillou S."/>
            <person name="Cros-Aarteil S."/>
            <person name="Calhoun S."/>
            <person name="Haridas S."/>
            <person name="Kuo A."/>
            <person name="Mondo S."/>
            <person name="Pangilinan J."/>
            <person name="Riley R."/>
            <person name="Labutti K."/>
            <person name="Andreopoulos B."/>
            <person name="Lipzen A."/>
            <person name="Chen C."/>
            <person name="Yanf M."/>
            <person name="Daum C."/>
            <person name="Ng V."/>
            <person name="Clum A."/>
            <person name="Steindorff A."/>
            <person name="Ohm R."/>
            <person name="Martin F."/>
            <person name="Silar P."/>
            <person name="Natvig D."/>
            <person name="Lalanne C."/>
            <person name="Gautier V."/>
            <person name="Ament-Velasquez S.L."/>
            <person name="Kruys A."/>
            <person name="Hutchinson M.I."/>
            <person name="Powell A.J."/>
            <person name="Barry K."/>
            <person name="Miller A.N."/>
            <person name="Grigoriev I.V."/>
            <person name="Debuchy R."/>
            <person name="Gladieux P."/>
            <person name="Thoren M.H."/>
            <person name="Johannesson H."/>
        </authorList>
    </citation>
    <scope>NUCLEOTIDE SEQUENCE</scope>
    <source>
        <strain evidence="2">8032-3</strain>
    </source>
</reference>
<accession>A0AAJ0BYJ2</accession>
<feature type="region of interest" description="Disordered" evidence="1">
    <location>
        <begin position="40"/>
        <end position="74"/>
    </location>
</feature>
<dbReference type="EMBL" id="MU839012">
    <property type="protein sequence ID" value="KAK1766232.1"/>
    <property type="molecule type" value="Genomic_DNA"/>
</dbReference>
<dbReference type="Proteomes" id="UP001244011">
    <property type="component" value="Unassembled WGS sequence"/>
</dbReference>
<comment type="caution">
    <text evidence="2">The sequence shown here is derived from an EMBL/GenBank/DDBJ whole genome shotgun (WGS) entry which is preliminary data.</text>
</comment>
<evidence type="ECO:0000313" key="3">
    <source>
        <dbReference type="Proteomes" id="UP001244011"/>
    </source>
</evidence>
<evidence type="ECO:0000313" key="2">
    <source>
        <dbReference type="EMBL" id="KAK1766232.1"/>
    </source>
</evidence>
<dbReference type="PANTHER" id="PTHR42089:SF1">
    <property type="entry name" value="YALI0F09427P"/>
    <property type="match status" value="1"/>
</dbReference>